<evidence type="ECO:0000256" key="1">
    <source>
        <dbReference type="SAM" id="Phobius"/>
    </source>
</evidence>
<reference evidence="3 4" key="1">
    <citation type="submission" date="2016-01" db="EMBL/GenBank/DDBJ databases">
        <authorList>
            <person name="Oliw E.H."/>
        </authorList>
    </citation>
    <scope>NUCLEOTIDE SEQUENCE [LARGE SCALE GENOMIC DNA]</scope>
    <source>
        <strain evidence="3">LMG 27134</strain>
    </source>
</reference>
<feature type="transmembrane region" description="Helical" evidence="1">
    <location>
        <begin position="12"/>
        <end position="32"/>
    </location>
</feature>
<evidence type="ECO:0000259" key="2">
    <source>
        <dbReference type="Pfam" id="PF01757"/>
    </source>
</evidence>
<dbReference type="PANTHER" id="PTHR23028">
    <property type="entry name" value="ACETYLTRANSFERASE"/>
    <property type="match status" value="1"/>
</dbReference>
<feature type="domain" description="Acyltransferase 3" evidence="2">
    <location>
        <begin position="14"/>
        <end position="351"/>
    </location>
</feature>
<gene>
    <name evidence="3" type="ORF">AWB69_01060</name>
</gene>
<feature type="transmembrane region" description="Helical" evidence="1">
    <location>
        <begin position="128"/>
        <end position="150"/>
    </location>
</feature>
<keyword evidence="1" id="KW-0472">Membrane</keyword>
<dbReference type="PANTHER" id="PTHR23028:SF134">
    <property type="entry name" value="PUTATIVE (AFU_ORTHOLOGUE AFUA_4G08520)-RELATED"/>
    <property type="match status" value="1"/>
</dbReference>
<organism evidence="3 4">
    <name type="scientific">Caballeronia udeis</name>
    <dbReference type="NCBI Taxonomy" id="1232866"/>
    <lineage>
        <taxon>Bacteria</taxon>
        <taxon>Pseudomonadati</taxon>
        <taxon>Pseudomonadota</taxon>
        <taxon>Betaproteobacteria</taxon>
        <taxon>Burkholderiales</taxon>
        <taxon>Burkholderiaceae</taxon>
        <taxon>Caballeronia</taxon>
    </lineage>
</organism>
<feature type="transmembrane region" description="Helical" evidence="1">
    <location>
        <begin position="52"/>
        <end position="69"/>
    </location>
</feature>
<evidence type="ECO:0000313" key="4">
    <source>
        <dbReference type="Proteomes" id="UP000054683"/>
    </source>
</evidence>
<keyword evidence="1" id="KW-0812">Transmembrane</keyword>
<name>A0A158FF98_9BURK</name>
<protein>
    <submittedName>
        <fullName evidence="3">Acetylase</fullName>
    </submittedName>
</protein>
<sequence length="392" mass="43854">MRAPIDQSGGSLPALTSVRFLAAITVVVSHYSELGLLRLPSQVFDFVDGGRPAVSLFFVLSGFILTFTYRDQLPVKGPRPFYQARFARIYPGILLGLALCVPTTLYLLGGNDPSLLAQWYALKNHVYLSLGVSLVCQLLLLNAWFPFAAVNQPWNGPSDSVSCEAFFYLMFPLMLRKMMSMRLAWLTFACIGFFLMQGLWIVFLQTFLPLSRSGFLVVGLPLSRLFEFVAGIYAAILFHQLREHGVSRHALGIKLVSSALIALTVLGLWRPVSPAFYFASPWFAALILGLALLERPVINVLNRRTFIRLGEASYSLYLIHVPIAYLAYIAGFRQSNGWIAMVFAVVASLLIFRFYEEPLRKRIRTGFSRIARPVDKTDRMSAAFAAPTSKEN</sequence>
<accession>A0A158FF98</accession>
<dbReference type="EMBL" id="FCOK02000004">
    <property type="protein sequence ID" value="SAL18293.1"/>
    <property type="molecule type" value="Genomic_DNA"/>
</dbReference>
<evidence type="ECO:0000313" key="3">
    <source>
        <dbReference type="EMBL" id="SAL18293.1"/>
    </source>
</evidence>
<feature type="transmembrane region" description="Helical" evidence="1">
    <location>
        <begin position="337"/>
        <end position="355"/>
    </location>
</feature>
<dbReference type="OrthoDB" id="8772324at2"/>
<feature type="transmembrane region" description="Helical" evidence="1">
    <location>
        <begin position="275"/>
        <end position="293"/>
    </location>
</feature>
<feature type="transmembrane region" description="Helical" evidence="1">
    <location>
        <begin position="314"/>
        <end position="331"/>
    </location>
</feature>
<keyword evidence="1" id="KW-1133">Transmembrane helix</keyword>
<dbReference type="InterPro" id="IPR002656">
    <property type="entry name" value="Acyl_transf_3_dom"/>
</dbReference>
<dbReference type="RefSeq" id="WP_062082847.1">
    <property type="nucleotide sequence ID" value="NZ_FCOK02000004.1"/>
</dbReference>
<feature type="transmembrane region" description="Helical" evidence="1">
    <location>
        <begin position="89"/>
        <end position="108"/>
    </location>
</feature>
<feature type="transmembrane region" description="Helical" evidence="1">
    <location>
        <begin position="215"/>
        <end position="238"/>
    </location>
</feature>
<dbReference type="Proteomes" id="UP000054683">
    <property type="component" value="Unassembled WGS sequence"/>
</dbReference>
<dbReference type="AlphaFoldDB" id="A0A158FF98"/>
<dbReference type="Pfam" id="PF01757">
    <property type="entry name" value="Acyl_transf_3"/>
    <property type="match status" value="1"/>
</dbReference>
<dbReference type="GO" id="GO:0016747">
    <property type="term" value="F:acyltransferase activity, transferring groups other than amino-acyl groups"/>
    <property type="evidence" value="ECO:0007669"/>
    <property type="project" value="InterPro"/>
</dbReference>
<dbReference type="InterPro" id="IPR050879">
    <property type="entry name" value="Acyltransferase_3"/>
</dbReference>
<feature type="transmembrane region" description="Helical" evidence="1">
    <location>
        <begin position="250"/>
        <end position="269"/>
    </location>
</feature>
<proteinExistence type="predicted"/>
<feature type="transmembrane region" description="Helical" evidence="1">
    <location>
        <begin position="183"/>
        <end position="203"/>
    </location>
</feature>